<reference evidence="9" key="1">
    <citation type="submission" date="2018-06" db="EMBL/GenBank/DDBJ databases">
        <authorList>
            <person name="Zhirakovskaya E."/>
        </authorList>
    </citation>
    <scope>NUCLEOTIDE SEQUENCE</scope>
</reference>
<dbReference type="InterPro" id="IPR000701">
    <property type="entry name" value="SuccDH_FuR_B_TM-su"/>
</dbReference>
<dbReference type="PANTHER" id="PTHR10978">
    <property type="entry name" value="SUCCINATE DEHYDROGENASE CYTOCHROME B560 SUBUNIT"/>
    <property type="match status" value="1"/>
</dbReference>
<dbReference type="GO" id="GO:0009055">
    <property type="term" value="F:electron transfer activity"/>
    <property type="evidence" value="ECO:0007669"/>
    <property type="project" value="InterPro"/>
</dbReference>
<dbReference type="InterPro" id="IPR014314">
    <property type="entry name" value="Succ_DH_cytb556"/>
</dbReference>
<accession>A0A3B0YGQ2</accession>
<dbReference type="EMBL" id="UOFI01000115">
    <property type="protein sequence ID" value="VAW67984.1"/>
    <property type="molecule type" value="Genomic_DNA"/>
</dbReference>
<dbReference type="NCBIfam" id="TIGR02970">
    <property type="entry name" value="succ_dehyd_cytB"/>
    <property type="match status" value="1"/>
</dbReference>
<protein>
    <submittedName>
        <fullName evidence="9">Succinate dehydrogenase cytochrome b-556 subunit</fullName>
    </submittedName>
</protein>
<evidence type="ECO:0000256" key="1">
    <source>
        <dbReference type="ARBA" id="ARBA00004370"/>
    </source>
</evidence>
<dbReference type="Pfam" id="PF01127">
    <property type="entry name" value="Sdh_cyt"/>
    <property type="match status" value="1"/>
</dbReference>
<evidence type="ECO:0000256" key="8">
    <source>
        <dbReference type="SAM" id="Phobius"/>
    </source>
</evidence>
<keyword evidence="6" id="KW-0408">Iron</keyword>
<keyword evidence="4" id="KW-0479">Metal-binding</keyword>
<evidence type="ECO:0000256" key="7">
    <source>
        <dbReference type="ARBA" id="ARBA00023136"/>
    </source>
</evidence>
<proteinExistence type="predicted"/>
<comment type="subcellular location">
    <subcellularLocation>
        <location evidence="1">Membrane</location>
    </subcellularLocation>
</comment>
<organism evidence="9">
    <name type="scientific">hydrothermal vent metagenome</name>
    <dbReference type="NCBI Taxonomy" id="652676"/>
    <lineage>
        <taxon>unclassified sequences</taxon>
        <taxon>metagenomes</taxon>
        <taxon>ecological metagenomes</taxon>
    </lineage>
</organism>
<dbReference type="PIRSF" id="PIRSF000178">
    <property type="entry name" value="SDH_cyt_b560"/>
    <property type="match status" value="1"/>
</dbReference>
<evidence type="ECO:0000313" key="9">
    <source>
        <dbReference type="EMBL" id="VAW67984.1"/>
    </source>
</evidence>
<dbReference type="Gene3D" id="1.20.1300.10">
    <property type="entry name" value="Fumarate reductase/succinate dehydrogenase, transmembrane subunit"/>
    <property type="match status" value="1"/>
</dbReference>
<keyword evidence="5 8" id="KW-1133">Transmembrane helix</keyword>
<dbReference type="CDD" id="cd03499">
    <property type="entry name" value="SQR_TypeC_SdhC"/>
    <property type="match status" value="1"/>
</dbReference>
<gene>
    <name evidence="9" type="ORF">MNBD_GAMMA09-2357</name>
</gene>
<dbReference type="GO" id="GO:0005886">
    <property type="term" value="C:plasma membrane"/>
    <property type="evidence" value="ECO:0007669"/>
    <property type="project" value="TreeGrafter"/>
</dbReference>
<keyword evidence="2" id="KW-0349">Heme</keyword>
<evidence type="ECO:0000256" key="2">
    <source>
        <dbReference type="ARBA" id="ARBA00022617"/>
    </source>
</evidence>
<dbReference type="GO" id="GO:0046872">
    <property type="term" value="F:metal ion binding"/>
    <property type="evidence" value="ECO:0007669"/>
    <property type="project" value="UniProtKB-KW"/>
</dbReference>
<feature type="transmembrane region" description="Helical" evidence="8">
    <location>
        <begin position="20"/>
        <end position="46"/>
    </location>
</feature>
<name>A0A3B0YGQ2_9ZZZZ</name>
<keyword evidence="7 8" id="KW-0472">Membrane</keyword>
<dbReference type="InterPro" id="IPR034804">
    <property type="entry name" value="SQR/QFR_C/D"/>
</dbReference>
<dbReference type="PANTHER" id="PTHR10978:SF5">
    <property type="entry name" value="SUCCINATE DEHYDROGENASE CYTOCHROME B560 SUBUNIT, MITOCHONDRIAL"/>
    <property type="match status" value="1"/>
</dbReference>
<feature type="transmembrane region" description="Helical" evidence="8">
    <location>
        <begin position="67"/>
        <end position="87"/>
    </location>
</feature>
<dbReference type="AlphaFoldDB" id="A0A3B0YGQ2"/>
<evidence type="ECO:0000256" key="6">
    <source>
        <dbReference type="ARBA" id="ARBA00023004"/>
    </source>
</evidence>
<feature type="transmembrane region" description="Helical" evidence="8">
    <location>
        <begin position="107"/>
        <end position="126"/>
    </location>
</feature>
<sequence>MAVVDNRPFFLNLLKIRLPVTGYVSILHRISGFLMFLVLPFSVYLFDLSLQSKAGFEKAANILSMPLLQLVSLLMLWSIIHHLIAGIRYILTDFDIGLEKTQASRNAWIVFVLEAIVFIFLAMRVFL</sequence>
<evidence type="ECO:0000256" key="4">
    <source>
        <dbReference type="ARBA" id="ARBA00022723"/>
    </source>
</evidence>
<dbReference type="GO" id="GO:0006099">
    <property type="term" value="P:tricarboxylic acid cycle"/>
    <property type="evidence" value="ECO:0007669"/>
    <property type="project" value="InterPro"/>
</dbReference>
<dbReference type="SUPFAM" id="SSF81343">
    <property type="entry name" value="Fumarate reductase respiratory complex transmembrane subunits"/>
    <property type="match status" value="1"/>
</dbReference>
<evidence type="ECO:0000256" key="3">
    <source>
        <dbReference type="ARBA" id="ARBA00022692"/>
    </source>
</evidence>
<keyword evidence="3 8" id="KW-0812">Transmembrane</keyword>
<evidence type="ECO:0000256" key="5">
    <source>
        <dbReference type="ARBA" id="ARBA00022989"/>
    </source>
</evidence>